<dbReference type="STRING" id="523831.SEHO0A_02685"/>
<dbReference type="EMBL" id="JWSP02000004">
    <property type="protein sequence ID" value="PNO31872.1"/>
    <property type="molecule type" value="Genomic_DNA"/>
</dbReference>
<evidence type="ECO:0000313" key="1">
    <source>
        <dbReference type="EMBL" id="PNO31872.1"/>
    </source>
</evidence>
<dbReference type="Proteomes" id="UP000236163">
    <property type="component" value="Unassembled WGS sequence"/>
</dbReference>
<organism evidence="1 2">
    <name type="scientific">Salmonella enterica subsp. houtenae serovar 50:g,z51:-</name>
    <dbReference type="NCBI Taxonomy" id="1173947"/>
    <lineage>
        <taxon>Bacteria</taxon>
        <taxon>Pseudomonadati</taxon>
        <taxon>Pseudomonadota</taxon>
        <taxon>Gammaproteobacteria</taxon>
        <taxon>Enterobacterales</taxon>
        <taxon>Enterobacteriaceae</taxon>
        <taxon>Salmonella</taxon>
    </lineage>
</organism>
<name>A0A1J6YNQ5_SALHO</name>
<gene>
    <name evidence="1" type="ORF">RK55_000735</name>
</gene>
<proteinExistence type="predicted"/>
<dbReference type="InterPro" id="IPR049457">
    <property type="entry name" value="Emfourin"/>
</dbReference>
<evidence type="ECO:0000313" key="2">
    <source>
        <dbReference type="Proteomes" id="UP000236163"/>
    </source>
</evidence>
<reference evidence="2" key="1">
    <citation type="submission" date="2017-12" db="EMBL/GenBank/DDBJ databases">
        <title>FDA dAtabase for Regulatory Grade micrObial Sequences (FDA-ARGOS): Supporting development and validation of Infectious Disease Dx tests.</title>
        <authorList>
            <person name="Sichtig H."/>
            <person name="Tallon L."/>
            <person name="Sadzewicz L."/>
            <person name="Sengamalay N."/>
            <person name="Nagaraj S."/>
            <person name="Vavikolanu K."/>
            <person name="Aluvathingal J."/>
            <person name="Nadendla S."/>
            <person name="Pirone D.C."/>
            <person name="Hoffman M."/>
            <person name="Muruvanda T."/>
            <person name="Allard M."/>
            <person name="Evans P."/>
        </authorList>
    </citation>
    <scope>NUCLEOTIDE SEQUENCE [LARGE SCALE GENOMIC DNA]</scope>
    <source>
        <strain evidence="2">FDAARGOS_55</strain>
    </source>
</reference>
<comment type="caution">
    <text evidence="1">The sequence shown here is derived from an EMBL/GenBank/DDBJ whole genome shotgun (WGS) entry which is preliminary data.</text>
</comment>
<sequence length="116" mass="12937">MDIPELTDDAIVELAREGGVAFIPMLNKQRKITLATLTAPQRQRVTDILKQTLPVGSPPGQVNSPGRGDQRYFRIQIIWTQHQQAQYTDIVILVPENDAPASLVELWQKGEACVCD</sequence>
<dbReference type="AlphaFoldDB" id="A0A1J6YNQ5"/>
<protein>
    <submittedName>
        <fullName evidence="1">Uncharacterized protein</fullName>
    </submittedName>
</protein>
<accession>A0A1J6YNQ5</accession>
<dbReference type="Pfam" id="PF20242">
    <property type="entry name" value="Emfourin"/>
    <property type="match status" value="1"/>
</dbReference>